<dbReference type="PANTHER" id="PTHR47649">
    <property type="entry name" value="RIBONUCLEASE D"/>
    <property type="match status" value="1"/>
</dbReference>
<dbReference type="EMBL" id="JAPNKE010000002">
    <property type="protein sequence ID" value="MCY1013405.1"/>
    <property type="molecule type" value="Genomic_DNA"/>
</dbReference>
<keyword evidence="3" id="KW-1185">Reference proteome</keyword>
<dbReference type="InterPro" id="IPR036397">
    <property type="entry name" value="RNaseH_sf"/>
</dbReference>
<dbReference type="Gene3D" id="3.30.420.10">
    <property type="entry name" value="Ribonuclease H-like superfamily/Ribonuclease H"/>
    <property type="match status" value="1"/>
</dbReference>
<dbReference type="InterPro" id="IPR051086">
    <property type="entry name" value="RNase_D-like"/>
</dbReference>
<dbReference type="InterPro" id="IPR012337">
    <property type="entry name" value="RNaseH-like_sf"/>
</dbReference>
<dbReference type="GO" id="GO:0006139">
    <property type="term" value="P:nucleobase-containing compound metabolic process"/>
    <property type="evidence" value="ECO:0007669"/>
    <property type="project" value="InterPro"/>
</dbReference>
<dbReference type="GO" id="GO:0003676">
    <property type="term" value="F:nucleic acid binding"/>
    <property type="evidence" value="ECO:0007669"/>
    <property type="project" value="InterPro"/>
</dbReference>
<organism evidence="2 3">
    <name type="scientific">Nannocystis pusilla</name>
    <dbReference type="NCBI Taxonomy" id="889268"/>
    <lineage>
        <taxon>Bacteria</taxon>
        <taxon>Pseudomonadati</taxon>
        <taxon>Myxococcota</taxon>
        <taxon>Polyangia</taxon>
        <taxon>Nannocystales</taxon>
        <taxon>Nannocystaceae</taxon>
        <taxon>Nannocystis</taxon>
    </lineage>
</organism>
<reference evidence="2" key="1">
    <citation type="submission" date="2022-11" db="EMBL/GenBank/DDBJ databases">
        <title>Minimal conservation of predation-associated metabolite biosynthetic gene clusters underscores biosynthetic potential of Myxococcota including descriptions for ten novel species: Archangium lansinium sp. nov., Myxococcus landrumus sp. nov., Nannocystis bai.</title>
        <authorList>
            <person name="Ahearne A."/>
            <person name="Stevens C."/>
            <person name="Phillips K."/>
        </authorList>
    </citation>
    <scope>NUCLEOTIDE SEQUENCE</scope>
    <source>
        <strain evidence="2">Na p29</strain>
    </source>
</reference>
<comment type="caution">
    <text evidence="2">The sequence shown here is derived from an EMBL/GenBank/DDBJ whole genome shotgun (WGS) entry which is preliminary data.</text>
</comment>
<dbReference type="PANTHER" id="PTHR47649:SF1">
    <property type="entry name" value="RIBONUCLEASE D"/>
    <property type="match status" value="1"/>
</dbReference>
<dbReference type="AlphaFoldDB" id="A0A9X3J3M7"/>
<evidence type="ECO:0000259" key="1">
    <source>
        <dbReference type="SMART" id="SM00474"/>
    </source>
</evidence>
<protein>
    <submittedName>
        <fullName evidence="2">Ribonuclease D</fullName>
    </submittedName>
</protein>
<dbReference type="SUPFAM" id="SSF53098">
    <property type="entry name" value="Ribonuclease H-like"/>
    <property type="match status" value="1"/>
</dbReference>
<evidence type="ECO:0000313" key="2">
    <source>
        <dbReference type="EMBL" id="MCY1013405.1"/>
    </source>
</evidence>
<dbReference type="SMART" id="SM00474">
    <property type="entry name" value="35EXOc"/>
    <property type="match status" value="1"/>
</dbReference>
<gene>
    <name evidence="2" type="ORF">OV079_49340</name>
</gene>
<evidence type="ECO:0000313" key="3">
    <source>
        <dbReference type="Proteomes" id="UP001150924"/>
    </source>
</evidence>
<accession>A0A9X3J3M7</accession>
<dbReference type="InterPro" id="IPR002562">
    <property type="entry name" value="3'-5'_exonuclease_dom"/>
</dbReference>
<dbReference type="RefSeq" id="WP_267777314.1">
    <property type="nucleotide sequence ID" value="NZ_JAPNKE010000002.1"/>
</dbReference>
<dbReference type="GO" id="GO:0008408">
    <property type="term" value="F:3'-5' exonuclease activity"/>
    <property type="evidence" value="ECO:0007669"/>
    <property type="project" value="InterPro"/>
</dbReference>
<dbReference type="CDD" id="cd06142">
    <property type="entry name" value="RNaseD_exo"/>
    <property type="match status" value="1"/>
</dbReference>
<proteinExistence type="predicted"/>
<dbReference type="Pfam" id="PF01612">
    <property type="entry name" value="DNA_pol_A_exo1"/>
    <property type="match status" value="1"/>
</dbReference>
<feature type="domain" description="3'-5' exonuclease" evidence="1">
    <location>
        <begin position="2"/>
        <end position="155"/>
    </location>
</feature>
<dbReference type="Proteomes" id="UP001150924">
    <property type="component" value="Unassembled WGS sequence"/>
</dbReference>
<sequence length="167" mass="18566">MCDALRRETVLGFDVETTMYTRVLCLMQIACADAVYLVDALAVTDLAPIAPILNDPTIIKVIHNATFERNTLRRYDLELDGVVDTLVVSRRLRGKNVGRHTLKDVCARELGLELDKTDQTSDWSQRPLSASQRAYAALDAEVLLHLHAHFGAPTPDSLFPQPRLPGT</sequence>
<name>A0A9X3J3M7_9BACT</name>